<evidence type="ECO:0000259" key="3">
    <source>
        <dbReference type="Pfam" id="PF22788"/>
    </source>
</evidence>
<name>A0A517L7J4_9PEZI</name>
<dbReference type="OrthoDB" id="29061at2759"/>
<reference evidence="4 5" key="1">
    <citation type="submission" date="2019-07" db="EMBL/GenBank/DDBJ databases">
        <title>Finished genome of Venturia effusa.</title>
        <authorList>
            <person name="Young C.A."/>
            <person name="Cox M.P."/>
            <person name="Ganley A.R.D."/>
            <person name="David W.J."/>
        </authorList>
    </citation>
    <scope>NUCLEOTIDE SEQUENCE [LARGE SCALE GENOMIC DNA]</scope>
    <source>
        <strain evidence="5">albino</strain>
    </source>
</reference>
<evidence type="ECO:0000256" key="2">
    <source>
        <dbReference type="SAM" id="MobiDB-lite"/>
    </source>
</evidence>
<dbReference type="InterPro" id="IPR050756">
    <property type="entry name" value="CSN3"/>
</dbReference>
<protein>
    <recommendedName>
        <fullName evidence="3">COP9 signalosome complex subunit 3 N-terminal helical repeats domain-containing protein</fullName>
    </recommendedName>
</protein>
<keyword evidence="5" id="KW-1185">Reference proteome</keyword>
<sequence length="495" mass="54219">MSDVASQLLEFPPELASGTQLTPEDYDMRINHFLDTTLANISPSKLLAADKEQDLLQIVDPSLNSLSYLCVLRTRVFEPSGKVRQSISPATFTHSLEFLTKFDGVQMRYAGSSFRVLVEWVLSMASRSINNAPEILAAVRTAIFRLDPSAGTMTSTHLHFVRACLQLRVAAEAVPLLQATIHSFPAAKSSSIDGIYPCISHADSTGYISYDSSLTAKLSIADVQEYFLLSATIWIALRRWDDALLNLELVLTSPTQGSPSGLMLEAYQKWTVVGSLINGRAIDAPKTIAGSVLRSLKTCSKAYEAVVDAFTTGNLPKLQAEIAAASQDFSADGNMGLVQQLPQYLPRFHLLAMQKTYSALPLSKVANWLGQTPDAAHSFIEAVIAEGGVNAIIELRDGAHQEPVLRFFPDRASGPLAKSEKEYNAELINQAARTNAMVDFVKMADRRLVLTKDYVDGMRKRLRNKDEDVGSLAMMEGSDPSWDASGYQDEDLMDA</sequence>
<gene>
    <name evidence="4" type="ORF">FKW77_006339</name>
</gene>
<dbReference type="AlphaFoldDB" id="A0A517L7J4"/>
<dbReference type="EMBL" id="CP042190">
    <property type="protein sequence ID" value="QDS71596.1"/>
    <property type="molecule type" value="Genomic_DNA"/>
</dbReference>
<organism evidence="4 5">
    <name type="scientific">Venturia effusa</name>
    <dbReference type="NCBI Taxonomy" id="50376"/>
    <lineage>
        <taxon>Eukaryota</taxon>
        <taxon>Fungi</taxon>
        <taxon>Dikarya</taxon>
        <taxon>Ascomycota</taxon>
        <taxon>Pezizomycotina</taxon>
        <taxon>Dothideomycetes</taxon>
        <taxon>Pleosporomycetidae</taxon>
        <taxon>Venturiales</taxon>
        <taxon>Venturiaceae</taxon>
        <taxon>Venturia</taxon>
    </lineage>
</organism>
<feature type="region of interest" description="Disordered" evidence="2">
    <location>
        <begin position="471"/>
        <end position="495"/>
    </location>
</feature>
<dbReference type="GO" id="GO:0006511">
    <property type="term" value="P:ubiquitin-dependent protein catabolic process"/>
    <property type="evidence" value="ECO:0007669"/>
    <property type="project" value="TreeGrafter"/>
</dbReference>
<evidence type="ECO:0000256" key="1">
    <source>
        <dbReference type="ARBA" id="ARBA00022490"/>
    </source>
</evidence>
<proteinExistence type="predicted"/>
<evidence type="ECO:0000313" key="4">
    <source>
        <dbReference type="EMBL" id="QDS71596.1"/>
    </source>
</evidence>
<keyword evidence="1" id="KW-0963">Cytoplasm</keyword>
<dbReference type="Proteomes" id="UP000316270">
    <property type="component" value="Chromosome 6"/>
</dbReference>
<dbReference type="STRING" id="50376.A0A517L7J4"/>
<dbReference type="PANTHER" id="PTHR10758:SF1">
    <property type="entry name" value="COP9 SIGNALOSOME COMPLEX SUBUNIT 3"/>
    <property type="match status" value="1"/>
</dbReference>
<feature type="domain" description="COP9 signalosome complex subunit 3 N-terminal helical repeats" evidence="3">
    <location>
        <begin position="53"/>
        <end position="287"/>
    </location>
</feature>
<accession>A0A517L7J4</accession>
<dbReference type="PANTHER" id="PTHR10758">
    <property type="entry name" value="26S PROTEASOME NON-ATPASE REGULATORY SUBUNIT 3/COP9 SIGNALOSOME COMPLEX SUBUNIT 3"/>
    <property type="match status" value="1"/>
</dbReference>
<dbReference type="GO" id="GO:0008180">
    <property type="term" value="C:COP9 signalosome"/>
    <property type="evidence" value="ECO:0007669"/>
    <property type="project" value="TreeGrafter"/>
</dbReference>
<evidence type="ECO:0000313" key="5">
    <source>
        <dbReference type="Proteomes" id="UP000316270"/>
    </source>
</evidence>
<dbReference type="InterPro" id="IPR055089">
    <property type="entry name" value="COP9_N"/>
</dbReference>
<dbReference type="Pfam" id="PF22788">
    <property type="entry name" value="COP9_hel_rpt"/>
    <property type="match status" value="1"/>
</dbReference>